<proteinExistence type="predicted"/>
<evidence type="ECO:0000313" key="2">
    <source>
        <dbReference type="EMBL" id="GAA4404007.1"/>
    </source>
</evidence>
<name>A0ABP8KC31_9MICO</name>
<dbReference type="Proteomes" id="UP001500390">
    <property type="component" value="Unassembled WGS sequence"/>
</dbReference>
<reference evidence="3" key="1">
    <citation type="journal article" date="2019" name="Int. J. Syst. Evol. Microbiol.">
        <title>The Global Catalogue of Microorganisms (GCM) 10K type strain sequencing project: providing services to taxonomists for standard genome sequencing and annotation.</title>
        <authorList>
            <consortium name="The Broad Institute Genomics Platform"/>
            <consortium name="The Broad Institute Genome Sequencing Center for Infectious Disease"/>
            <person name="Wu L."/>
            <person name="Ma J."/>
        </authorList>
    </citation>
    <scope>NUCLEOTIDE SEQUENCE [LARGE SCALE GENOMIC DNA]</scope>
    <source>
        <strain evidence="3">JCM 17738</strain>
    </source>
</reference>
<protein>
    <recommendedName>
        <fullName evidence="1">DUF4440 domain-containing protein</fullName>
    </recommendedName>
</protein>
<dbReference type="Gene3D" id="3.10.450.50">
    <property type="match status" value="1"/>
</dbReference>
<keyword evidence="3" id="KW-1185">Reference proteome</keyword>
<evidence type="ECO:0000313" key="3">
    <source>
        <dbReference type="Proteomes" id="UP001500390"/>
    </source>
</evidence>
<organism evidence="2 3">
    <name type="scientific">Ornithinibacter aureus</name>
    <dbReference type="NCBI Taxonomy" id="622664"/>
    <lineage>
        <taxon>Bacteria</taxon>
        <taxon>Bacillati</taxon>
        <taxon>Actinomycetota</taxon>
        <taxon>Actinomycetes</taxon>
        <taxon>Micrococcales</taxon>
        <taxon>Intrasporangiaceae</taxon>
        <taxon>Ornithinibacter</taxon>
    </lineage>
</organism>
<dbReference type="Pfam" id="PF14534">
    <property type="entry name" value="DUF4440"/>
    <property type="match status" value="1"/>
</dbReference>
<gene>
    <name evidence="2" type="ORF">GCM10023153_34400</name>
</gene>
<evidence type="ECO:0000259" key="1">
    <source>
        <dbReference type="Pfam" id="PF14534"/>
    </source>
</evidence>
<dbReference type="SUPFAM" id="SSF54427">
    <property type="entry name" value="NTF2-like"/>
    <property type="match status" value="1"/>
</dbReference>
<dbReference type="EMBL" id="BAABFX010000055">
    <property type="protein sequence ID" value="GAA4404007.1"/>
    <property type="molecule type" value="Genomic_DNA"/>
</dbReference>
<sequence length="129" mass="14809">MRNHGGMFDALQLIEDLQAAVQRGDRERVEAMVSDRMIWVMPLKDNARGKVQWIEASLGVTWNWFRVSVHREVDLGQTRIVESWIKQSREPVGDEDSSAPVIAEGVVVDVWTEEDGAWRLVSRHPQRTT</sequence>
<dbReference type="InterPro" id="IPR032710">
    <property type="entry name" value="NTF2-like_dom_sf"/>
</dbReference>
<feature type="domain" description="DUF4440" evidence="1">
    <location>
        <begin position="12"/>
        <end position="120"/>
    </location>
</feature>
<accession>A0ABP8KC31</accession>
<comment type="caution">
    <text evidence="2">The sequence shown here is derived from an EMBL/GenBank/DDBJ whole genome shotgun (WGS) entry which is preliminary data.</text>
</comment>
<dbReference type="InterPro" id="IPR027843">
    <property type="entry name" value="DUF4440"/>
</dbReference>